<gene>
    <name evidence="4" type="ORF">BYL167_LOCUS70781</name>
    <name evidence="5" type="ORF">GIL414_LOCUS68437</name>
</gene>
<dbReference type="Proteomes" id="UP000681720">
    <property type="component" value="Unassembled WGS sequence"/>
</dbReference>
<protein>
    <recommendedName>
        <fullName evidence="3">Abnormal spindle-like microcephaly-associated protein ASH domain-containing protein</fullName>
    </recommendedName>
</protein>
<organism evidence="5 6">
    <name type="scientific">Rotaria magnacalcarata</name>
    <dbReference type="NCBI Taxonomy" id="392030"/>
    <lineage>
        <taxon>Eukaryota</taxon>
        <taxon>Metazoa</taxon>
        <taxon>Spiralia</taxon>
        <taxon>Gnathifera</taxon>
        <taxon>Rotifera</taxon>
        <taxon>Eurotatoria</taxon>
        <taxon>Bdelloidea</taxon>
        <taxon>Philodinida</taxon>
        <taxon>Philodinidae</taxon>
        <taxon>Rotaria</taxon>
    </lineage>
</organism>
<reference evidence="5" key="1">
    <citation type="submission" date="2021-02" db="EMBL/GenBank/DDBJ databases">
        <authorList>
            <person name="Nowell W R."/>
        </authorList>
    </citation>
    <scope>NUCLEOTIDE SEQUENCE</scope>
</reference>
<dbReference type="InterPro" id="IPR013783">
    <property type="entry name" value="Ig-like_fold"/>
</dbReference>
<evidence type="ECO:0000256" key="1">
    <source>
        <dbReference type="ARBA" id="ARBA00004496"/>
    </source>
</evidence>
<dbReference type="AlphaFoldDB" id="A0A8S3HC53"/>
<proteinExistence type="predicted"/>
<dbReference type="Pfam" id="PF15780">
    <property type="entry name" value="ASH"/>
    <property type="match status" value="1"/>
</dbReference>
<dbReference type="InterPro" id="IPR031549">
    <property type="entry name" value="ASH"/>
</dbReference>
<feature type="non-terminal residue" evidence="5">
    <location>
        <position position="1"/>
    </location>
</feature>
<dbReference type="Gene3D" id="2.60.40.10">
    <property type="entry name" value="Immunoglobulins"/>
    <property type="match status" value="1"/>
</dbReference>
<name>A0A8S3HC53_9BILA</name>
<evidence type="ECO:0000313" key="6">
    <source>
        <dbReference type="Proteomes" id="UP000681720"/>
    </source>
</evidence>
<dbReference type="EMBL" id="CAJOBH010253638">
    <property type="protein sequence ID" value="CAF5144107.1"/>
    <property type="molecule type" value="Genomic_DNA"/>
</dbReference>
<evidence type="ECO:0000256" key="2">
    <source>
        <dbReference type="ARBA" id="ARBA00022490"/>
    </source>
</evidence>
<comment type="caution">
    <text evidence="5">The sequence shown here is derived from an EMBL/GenBank/DDBJ whole genome shotgun (WGS) entry which is preliminary data.</text>
</comment>
<evidence type="ECO:0000313" key="4">
    <source>
        <dbReference type="EMBL" id="CAF5144107.1"/>
    </source>
</evidence>
<accession>A0A8S3HC53</accession>
<evidence type="ECO:0000313" key="5">
    <source>
        <dbReference type="EMBL" id="CAF5178290.1"/>
    </source>
</evidence>
<dbReference type="GO" id="GO:0005737">
    <property type="term" value="C:cytoplasm"/>
    <property type="evidence" value="ECO:0007669"/>
    <property type="project" value="UniProtKB-SubCell"/>
</dbReference>
<dbReference type="Proteomes" id="UP000681967">
    <property type="component" value="Unassembled WGS sequence"/>
</dbReference>
<comment type="subcellular location">
    <subcellularLocation>
        <location evidence="1">Cytoplasm</location>
    </subcellularLocation>
</comment>
<dbReference type="EMBL" id="CAJOBJ010328001">
    <property type="protein sequence ID" value="CAF5178290.1"/>
    <property type="molecule type" value="Genomic_DNA"/>
</dbReference>
<keyword evidence="2" id="KW-0963">Cytoplasm</keyword>
<sequence length="89" mass="9855">TSTQEITIENPLDEQVTFQTVISNNNNFSINGDQDTVTVQPRSQAKINVIFNPSSIGNGNEQKQQSKISFLNDKIEQTQSAPQSTEKVT</sequence>
<feature type="domain" description="Abnormal spindle-like microcephaly-associated protein ASH" evidence="3">
    <location>
        <begin position="2"/>
        <end position="61"/>
    </location>
</feature>
<evidence type="ECO:0000259" key="3">
    <source>
        <dbReference type="Pfam" id="PF15780"/>
    </source>
</evidence>